<evidence type="ECO:0000256" key="4">
    <source>
        <dbReference type="ARBA" id="ARBA00022692"/>
    </source>
</evidence>
<evidence type="ECO:0000256" key="1">
    <source>
        <dbReference type="ARBA" id="ARBA00004651"/>
    </source>
</evidence>
<feature type="domain" description="ABC transmembrane type-1" evidence="8">
    <location>
        <begin position="77"/>
        <end position="289"/>
    </location>
</feature>
<dbReference type="GO" id="GO:0055085">
    <property type="term" value="P:transmembrane transport"/>
    <property type="evidence" value="ECO:0007669"/>
    <property type="project" value="InterPro"/>
</dbReference>
<dbReference type="RefSeq" id="WP_190247705.1">
    <property type="nucleotide sequence ID" value="NZ_BMPI01000001.1"/>
</dbReference>
<keyword evidence="6 7" id="KW-0472">Membrane</keyword>
<dbReference type="InterPro" id="IPR035906">
    <property type="entry name" value="MetI-like_sf"/>
</dbReference>
<feature type="transmembrane region" description="Helical" evidence="7">
    <location>
        <begin position="20"/>
        <end position="41"/>
    </location>
</feature>
<dbReference type="Pfam" id="PF00528">
    <property type="entry name" value="BPD_transp_1"/>
    <property type="match status" value="1"/>
</dbReference>
<sequence>MTPRAFRRRGTTAKVPWPLALMLSLPALVGIVIVFLVPFIGTIRLSFTTWFGVGEAEPVGLRNYDALFSDPTFYSSVRVTVLYTLLSAAGIVILATVTAMSVRRGRLATVLRIIWFLPAIAPGTAVAVFWAFALQPVSGAVNGLLGIVGLGDTHAWLASPQDAIYVVIAVTIWASVAFPFLLIVGAIERIAPEIYEAAQLDGAGAARQAFHITLPLIRPVLAMVTVLELIWNFNSFTTVWAMTKGGPAEATNTLPVRLYVDAFQNFEFGEAAALGVMTSVVLVAIGLVGLRFANRSAV</sequence>
<evidence type="ECO:0000259" key="8">
    <source>
        <dbReference type="PROSITE" id="PS50928"/>
    </source>
</evidence>
<dbReference type="InterPro" id="IPR000515">
    <property type="entry name" value="MetI-like"/>
</dbReference>
<dbReference type="Proteomes" id="UP000642070">
    <property type="component" value="Unassembled WGS sequence"/>
</dbReference>
<gene>
    <name evidence="9" type="ORF">GCM10007977_001730</name>
</gene>
<keyword evidence="2 7" id="KW-0813">Transport</keyword>
<keyword evidence="5 7" id="KW-1133">Transmembrane helix</keyword>
<keyword evidence="10" id="KW-1185">Reference proteome</keyword>
<accession>A0A917T0R0</accession>
<reference evidence="9" key="2">
    <citation type="submission" date="2020-09" db="EMBL/GenBank/DDBJ databases">
        <authorList>
            <person name="Sun Q."/>
            <person name="Ohkuma M."/>
        </authorList>
    </citation>
    <scope>NUCLEOTIDE SEQUENCE</scope>
    <source>
        <strain evidence="9">JCM 19831</strain>
    </source>
</reference>
<dbReference type="PANTHER" id="PTHR30193:SF37">
    <property type="entry name" value="INNER MEMBRANE ABC TRANSPORTER PERMEASE PROTEIN YCJO"/>
    <property type="match status" value="1"/>
</dbReference>
<feature type="transmembrane region" description="Helical" evidence="7">
    <location>
        <begin position="114"/>
        <end position="133"/>
    </location>
</feature>
<evidence type="ECO:0000256" key="2">
    <source>
        <dbReference type="ARBA" id="ARBA00022448"/>
    </source>
</evidence>
<feature type="transmembrane region" description="Helical" evidence="7">
    <location>
        <begin position="81"/>
        <end position="102"/>
    </location>
</feature>
<keyword evidence="4 7" id="KW-0812">Transmembrane</keyword>
<dbReference type="PROSITE" id="PS50928">
    <property type="entry name" value="ABC_TM1"/>
    <property type="match status" value="1"/>
</dbReference>
<evidence type="ECO:0000256" key="5">
    <source>
        <dbReference type="ARBA" id="ARBA00022989"/>
    </source>
</evidence>
<evidence type="ECO:0000256" key="7">
    <source>
        <dbReference type="RuleBase" id="RU363032"/>
    </source>
</evidence>
<dbReference type="AlphaFoldDB" id="A0A917T0R0"/>
<dbReference type="CDD" id="cd06261">
    <property type="entry name" value="TM_PBP2"/>
    <property type="match status" value="1"/>
</dbReference>
<comment type="similarity">
    <text evidence="7">Belongs to the binding-protein-dependent transport system permease family.</text>
</comment>
<evidence type="ECO:0000313" key="10">
    <source>
        <dbReference type="Proteomes" id="UP000642070"/>
    </source>
</evidence>
<dbReference type="SUPFAM" id="SSF161098">
    <property type="entry name" value="MetI-like"/>
    <property type="match status" value="1"/>
</dbReference>
<evidence type="ECO:0000313" key="9">
    <source>
        <dbReference type="EMBL" id="GGM04088.1"/>
    </source>
</evidence>
<name>A0A917T0R0_9ACTN</name>
<evidence type="ECO:0000256" key="6">
    <source>
        <dbReference type="ARBA" id="ARBA00023136"/>
    </source>
</evidence>
<protein>
    <submittedName>
        <fullName evidence="9">Sugar ABC transporter permease</fullName>
    </submittedName>
</protein>
<dbReference type="GO" id="GO:0005886">
    <property type="term" value="C:plasma membrane"/>
    <property type="evidence" value="ECO:0007669"/>
    <property type="project" value="UniProtKB-SubCell"/>
</dbReference>
<dbReference type="Gene3D" id="1.10.3720.10">
    <property type="entry name" value="MetI-like"/>
    <property type="match status" value="1"/>
</dbReference>
<evidence type="ECO:0000256" key="3">
    <source>
        <dbReference type="ARBA" id="ARBA00022475"/>
    </source>
</evidence>
<dbReference type="PANTHER" id="PTHR30193">
    <property type="entry name" value="ABC TRANSPORTER PERMEASE PROTEIN"/>
    <property type="match status" value="1"/>
</dbReference>
<keyword evidence="3" id="KW-1003">Cell membrane</keyword>
<comment type="caution">
    <text evidence="9">The sequence shown here is derived from an EMBL/GenBank/DDBJ whole genome shotgun (WGS) entry which is preliminary data.</text>
</comment>
<comment type="subcellular location">
    <subcellularLocation>
        <location evidence="1 7">Cell membrane</location>
        <topology evidence="1 7">Multi-pass membrane protein</topology>
    </subcellularLocation>
</comment>
<dbReference type="EMBL" id="BMPI01000001">
    <property type="protein sequence ID" value="GGM04088.1"/>
    <property type="molecule type" value="Genomic_DNA"/>
</dbReference>
<reference evidence="9" key="1">
    <citation type="journal article" date="2014" name="Int. J. Syst. Evol. Microbiol.">
        <title>Complete genome sequence of Corynebacterium casei LMG S-19264T (=DSM 44701T), isolated from a smear-ripened cheese.</title>
        <authorList>
            <consortium name="US DOE Joint Genome Institute (JGI-PGF)"/>
            <person name="Walter F."/>
            <person name="Albersmeier A."/>
            <person name="Kalinowski J."/>
            <person name="Ruckert C."/>
        </authorList>
    </citation>
    <scope>NUCLEOTIDE SEQUENCE</scope>
    <source>
        <strain evidence="9">JCM 19831</strain>
    </source>
</reference>
<feature type="transmembrane region" description="Helical" evidence="7">
    <location>
        <begin position="271"/>
        <end position="293"/>
    </location>
</feature>
<feature type="transmembrane region" description="Helical" evidence="7">
    <location>
        <begin position="216"/>
        <end position="233"/>
    </location>
</feature>
<organism evidence="9 10">
    <name type="scientific">Dactylosporangium sucinum</name>
    <dbReference type="NCBI Taxonomy" id="1424081"/>
    <lineage>
        <taxon>Bacteria</taxon>
        <taxon>Bacillati</taxon>
        <taxon>Actinomycetota</taxon>
        <taxon>Actinomycetes</taxon>
        <taxon>Micromonosporales</taxon>
        <taxon>Micromonosporaceae</taxon>
        <taxon>Dactylosporangium</taxon>
    </lineage>
</organism>
<proteinExistence type="inferred from homology"/>
<feature type="transmembrane region" description="Helical" evidence="7">
    <location>
        <begin position="163"/>
        <end position="187"/>
    </location>
</feature>
<dbReference type="InterPro" id="IPR051393">
    <property type="entry name" value="ABC_transporter_permease"/>
</dbReference>